<proteinExistence type="predicted"/>
<keyword evidence="4" id="KW-0540">Nuclease</keyword>
<evidence type="ECO:0000313" key="4">
    <source>
        <dbReference type="EMBL" id="QBQ54788.1"/>
    </source>
</evidence>
<evidence type="ECO:0000256" key="1">
    <source>
        <dbReference type="SAM" id="MobiDB-lite"/>
    </source>
</evidence>
<evidence type="ECO:0000256" key="2">
    <source>
        <dbReference type="SAM" id="Phobius"/>
    </source>
</evidence>
<dbReference type="AlphaFoldDB" id="A0A4P7BXB6"/>
<feature type="compositionally biased region" description="Basic and acidic residues" evidence="1">
    <location>
        <begin position="336"/>
        <end position="350"/>
    </location>
</feature>
<sequence>MKILLITAALGLSVATFLPLLRHEAWWIRAFDFPRLQILALGLVVLLVFSFFWDVQNVFEGMVLAVLAGALLLQSYKIFPYTPLAAKQVRNARAETSGNIISLLIANVLMSNRDAQRFLTIAREAGADMVLALEPDQRWESQLRELEIEYPYTVKKPLGNRYGILLYSKLELVAPEIKFLIKEEIPSIHTQVRLASGQLVRLHCLHPEPPAPTEAEFSTERDAELLIVGKEVKGSHQPVIVAGDLNDVAWSYTTTLFQKTSGLLDPRIGRGMFNSYNARNLFMRWPLDHIFHSEDFFLVTMTRMPDFGSDHFPIYITLSLEPEAAGLQELPEEPEPQERELIEEKIQKVE</sequence>
<dbReference type="Gene3D" id="3.60.10.10">
    <property type="entry name" value="Endonuclease/exonuclease/phosphatase"/>
    <property type="match status" value="1"/>
</dbReference>
<evidence type="ECO:0000313" key="5">
    <source>
        <dbReference type="Proteomes" id="UP000294325"/>
    </source>
</evidence>
<evidence type="ECO:0000259" key="3">
    <source>
        <dbReference type="Pfam" id="PF03372"/>
    </source>
</evidence>
<keyword evidence="2" id="KW-1133">Transmembrane helix</keyword>
<protein>
    <submittedName>
        <fullName evidence="4">Endonuclease</fullName>
    </submittedName>
</protein>
<dbReference type="EMBL" id="CP038033">
    <property type="protein sequence ID" value="QBQ54788.1"/>
    <property type="molecule type" value="Genomic_DNA"/>
</dbReference>
<dbReference type="InterPro" id="IPR036691">
    <property type="entry name" value="Endo/exonu/phosph_ase_sf"/>
</dbReference>
<dbReference type="OrthoDB" id="9796594at2"/>
<keyword evidence="2" id="KW-0472">Membrane</keyword>
<dbReference type="InterPro" id="IPR005135">
    <property type="entry name" value="Endo/exonuclease/phosphatase"/>
</dbReference>
<dbReference type="Pfam" id="PF03372">
    <property type="entry name" value="Exo_endo_phos"/>
    <property type="match status" value="1"/>
</dbReference>
<keyword evidence="5" id="KW-1185">Reference proteome</keyword>
<reference evidence="4 5" key="1">
    <citation type="submission" date="2019-03" db="EMBL/GenBank/DDBJ databases">
        <title>The genome sequence of Nitrosococcus wardiae strain D1FHST reveals the archetypal metabolic capacity of ammonia-oxidizing Gammaproteobacteria.</title>
        <authorList>
            <person name="Wang L."/>
            <person name="Lim C.K."/>
            <person name="Hanson T.E."/>
            <person name="Dang H."/>
            <person name="Klotz M.G."/>
        </authorList>
    </citation>
    <scope>NUCLEOTIDE SEQUENCE [LARGE SCALE GENOMIC DNA]</scope>
    <source>
        <strain evidence="4 5">D1FHS</strain>
    </source>
</reference>
<keyword evidence="2" id="KW-0812">Transmembrane</keyword>
<name>A0A4P7BXB6_9GAMM</name>
<keyword evidence="4" id="KW-0378">Hydrolase</keyword>
<feature type="transmembrane region" description="Helical" evidence="2">
    <location>
        <begin position="38"/>
        <end position="55"/>
    </location>
</feature>
<feature type="domain" description="Endonuclease/exonuclease/phosphatase" evidence="3">
    <location>
        <begin position="106"/>
        <end position="311"/>
    </location>
</feature>
<organism evidence="4 5">
    <name type="scientific">Nitrosococcus wardiae</name>
    <dbReference type="NCBI Taxonomy" id="1814290"/>
    <lineage>
        <taxon>Bacteria</taxon>
        <taxon>Pseudomonadati</taxon>
        <taxon>Pseudomonadota</taxon>
        <taxon>Gammaproteobacteria</taxon>
        <taxon>Chromatiales</taxon>
        <taxon>Chromatiaceae</taxon>
        <taxon>Nitrosococcus</taxon>
    </lineage>
</organism>
<keyword evidence="4" id="KW-0255">Endonuclease</keyword>
<gene>
    <name evidence="4" type="ORF">E3U44_09925</name>
</gene>
<dbReference type="KEGG" id="nwr:E3U44_09925"/>
<accession>A0A4P7BXB6</accession>
<dbReference type="GO" id="GO:0004519">
    <property type="term" value="F:endonuclease activity"/>
    <property type="evidence" value="ECO:0007669"/>
    <property type="project" value="UniProtKB-KW"/>
</dbReference>
<dbReference type="Proteomes" id="UP000294325">
    <property type="component" value="Chromosome"/>
</dbReference>
<feature type="region of interest" description="Disordered" evidence="1">
    <location>
        <begin position="325"/>
        <end position="350"/>
    </location>
</feature>
<dbReference type="SUPFAM" id="SSF56219">
    <property type="entry name" value="DNase I-like"/>
    <property type="match status" value="1"/>
</dbReference>